<sequence>MNEKTLEQLMQLTKKYSEIEKQLENPELIPRDKYTQLTKEHSRLEPIIEQYWKYEKINKEIIEAKKALATEQDQELCEMLKIDIKANEIELEKAENELKLTLIPKDINDDKNVIIEIRGAVGGDEANIFAGDLYRMYSKYCEIQRWKIETIEAKEAINGGFSYIAFMVKGKHVFAKLKFEAGGHRVQRVPKTESQGRVHTSIATVAVLPEVNEVEIKINNSDLRIDTYRSSGAGGQHVNTTDSAIRITHIPTGVVVTSQDGRSQHDNKDKAMRVLRAKLYEKKVEEEQGRIGNLRKTAVGSGDRSEKIRTYNYPQNRVTDHRIGLSLLKLDCIMEGNIDEIIIDLISSEQKEKLENIDENITVLK</sequence>
<comment type="subcellular location">
    <subcellularLocation>
        <location evidence="6">Cytoplasm</location>
    </subcellularLocation>
</comment>
<dbReference type="NCBIfam" id="TIGR00019">
    <property type="entry name" value="prfA"/>
    <property type="match status" value="1"/>
</dbReference>
<evidence type="ECO:0000256" key="7">
    <source>
        <dbReference type="SAM" id="Coils"/>
    </source>
</evidence>
<protein>
    <recommendedName>
        <fullName evidence="5 6">Peptide chain release factor 1</fullName>
        <shortName evidence="6">RF-1</shortName>
    </recommendedName>
</protein>
<organism evidence="9 10">
    <name type="scientific">Spiroplasma ixodetis</name>
    <dbReference type="NCBI Taxonomy" id="2141"/>
    <lineage>
        <taxon>Bacteria</taxon>
        <taxon>Bacillati</taxon>
        <taxon>Mycoplasmatota</taxon>
        <taxon>Mollicutes</taxon>
        <taxon>Entomoplasmatales</taxon>
        <taxon>Spiroplasmataceae</taxon>
        <taxon>Spiroplasma</taxon>
    </lineage>
</organism>
<dbReference type="SMART" id="SM00937">
    <property type="entry name" value="PCRF"/>
    <property type="match status" value="1"/>
</dbReference>
<evidence type="ECO:0000256" key="2">
    <source>
        <dbReference type="ARBA" id="ARBA00010835"/>
    </source>
</evidence>
<dbReference type="EMBL" id="AP026933">
    <property type="protein sequence ID" value="BDT03048.1"/>
    <property type="molecule type" value="Genomic_DNA"/>
</dbReference>
<dbReference type="NCBIfam" id="NF001859">
    <property type="entry name" value="PRK00591.1"/>
    <property type="match status" value="1"/>
</dbReference>
<dbReference type="Pfam" id="PF00472">
    <property type="entry name" value="RF-1"/>
    <property type="match status" value="1"/>
</dbReference>
<dbReference type="InterPro" id="IPR045853">
    <property type="entry name" value="Pep_chain_release_fac_I_sf"/>
</dbReference>
<name>A0ABM8BT52_9MOLU</name>
<feature type="coiled-coil region" evidence="7">
    <location>
        <begin position="54"/>
        <end position="97"/>
    </location>
</feature>
<evidence type="ECO:0000256" key="3">
    <source>
        <dbReference type="ARBA" id="ARBA00022481"/>
    </source>
</evidence>
<evidence type="ECO:0000313" key="10">
    <source>
        <dbReference type="Proteomes" id="UP001163387"/>
    </source>
</evidence>
<feature type="domain" description="Prokaryotic-type class I peptide chain release factors" evidence="8">
    <location>
        <begin position="229"/>
        <end position="245"/>
    </location>
</feature>
<comment type="function">
    <text evidence="1 6">Peptide chain release factor 1 directs the termination of translation in response to the peptide chain termination codons UAG and UAA.</text>
</comment>
<comment type="similarity">
    <text evidence="2 6">Belongs to the prokaryotic/mitochondrial release factor family.</text>
</comment>
<dbReference type="Pfam" id="PF03462">
    <property type="entry name" value="PCRF"/>
    <property type="match status" value="1"/>
</dbReference>
<feature type="modified residue" description="N5-methylglutamine" evidence="6">
    <location>
        <position position="236"/>
    </location>
</feature>
<dbReference type="SUPFAM" id="SSF75620">
    <property type="entry name" value="Release factor"/>
    <property type="match status" value="1"/>
</dbReference>
<evidence type="ECO:0000313" key="9">
    <source>
        <dbReference type="EMBL" id="BDT03048.1"/>
    </source>
</evidence>
<dbReference type="PROSITE" id="PS00745">
    <property type="entry name" value="RF_PROK_I"/>
    <property type="match status" value="1"/>
</dbReference>
<accession>A0ABM8BT52</accession>
<dbReference type="RefSeq" id="WP_281749193.1">
    <property type="nucleotide sequence ID" value="NZ_AP026933.1"/>
</dbReference>
<dbReference type="InterPro" id="IPR000352">
    <property type="entry name" value="Pep_chain_release_fac_I"/>
</dbReference>
<keyword evidence="10" id="KW-1185">Reference proteome</keyword>
<dbReference type="Proteomes" id="UP001163387">
    <property type="component" value="Chromosome"/>
</dbReference>
<comment type="PTM">
    <text evidence="6">Methylated by PrmC. Methylation increases the termination efficiency of RF1.</text>
</comment>
<dbReference type="PANTHER" id="PTHR43804">
    <property type="entry name" value="LD18447P"/>
    <property type="match status" value="1"/>
</dbReference>
<dbReference type="Gene3D" id="3.30.70.1660">
    <property type="match status" value="1"/>
</dbReference>
<dbReference type="HAMAP" id="MF_00093">
    <property type="entry name" value="Rel_fac_1"/>
    <property type="match status" value="1"/>
</dbReference>
<dbReference type="Gene3D" id="6.10.140.1950">
    <property type="match status" value="1"/>
</dbReference>
<keyword evidence="7" id="KW-0175">Coiled coil</keyword>
<evidence type="ECO:0000256" key="1">
    <source>
        <dbReference type="ARBA" id="ARBA00002986"/>
    </source>
</evidence>
<evidence type="ECO:0000259" key="8">
    <source>
        <dbReference type="PROSITE" id="PS00745"/>
    </source>
</evidence>
<dbReference type="PANTHER" id="PTHR43804:SF7">
    <property type="entry name" value="LD18447P"/>
    <property type="match status" value="1"/>
</dbReference>
<evidence type="ECO:0000256" key="4">
    <source>
        <dbReference type="ARBA" id="ARBA00022917"/>
    </source>
</evidence>
<keyword evidence="6" id="KW-0963">Cytoplasm</keyword>
<dbReference type="InterPro" id="IPR004373">
    <property type="entry name" value="RF-1"/>
</dbReference>
<evidence type="ECO:0000256" key="5">
    <source>
        <dbReference type="ARBA" id="ARBA00050039"/>
    </source>
</evidence>
<reference evidence="9 10" key="1">
    <citation type="journal article" date="2022" name="Front. Microbiol.">
        <title>Male-killing mechanisms vary between Spiroplasma species.</title>
        <authorList>
            <person name="Arai H."/>
            <person name="Inoue M."/>
            <person name="Kageyama D."/>
        </authorList>
    </citation>
    <scope>NUCLEOTIDE SEQUENCE [LARGE SCALE GENOMIC DNA]</scope>
    <source>
        <strain evidence="10">sHm</strain>
    </source>
</reference>
<dbReference type="Gene3D" id="3.30.160.20">
    <property type="match status" value="1"/>
</dbReference>
<keyword evidence="4 6" id="KW-0648">Protein biosynthesis</keyword>
<dbReference type="InterPro" id="IPR005139">
    <property type="entry name" value="PCRF"/>
</dbReference>
<proteinExistence type="inferred from homology"/>
<gene>
    <name evidence="6 9" type="primary">prfA</name>
    <name evidence="9" type="ORF">SHM_06940</name>
</gene>
<dbReference type="InterPro" id="IPR050057">
    <property type="entry name" value="Prokaryotic/Mito_RF"/>
</dbReference>
<evidence type="ECO:0000256" key="6">
    <source>
        <dbReference type="HAMAP-Rule" id="MF_00093"/>
    </source>
</evidence>
<keyword evidence="3 6" id="KW-0488">Methylation</keyword>